<dbReference type="SUPFAM" id="SSF49879">
    <property type="entry name" value="SMAD/FHA domain"/>
    <property type="match status" value="1"/>
</dbReference>
<dbReference type="InterPro" id="IPR007238">
    <property type="entry name" value="DNA_primase_lsu_euk/arc"/>
</dbReference>
<evidence type="ECO:0000256" key="3">
    <source>
        <dbReference type="ARBA" id="ARBA00022515"/>
    </source>
</evidence>
<keyword evidence="2" id="KW-0004">4Fe-4S</keyword>
<dbReference type="Gene3D" id="2.60.200.20">
    <property type="match status" value="1"/>
</dbReference>
<dbReference type="EMBL" id="OV725081">
    <property type="protein sequence ID" value="CAH1402463.1"/>
    <property type="molecule type" value="Genomic_DNA"/>
</dbReference>
<name>A0A9P0HH66_NEZVI</name>
<keyword evidence="6" id="KW-0408">Iron</keyword>
<keyword evidence="5" id="KW-0479">Metal-binding</keyword>
<dbReference type="GO" id="GO:0005658">
    <property type="term" value="C:alpha DNA polymerase:primase complex"/>
    <property type="evidence" value="ECO:0007669"/>
    <property type="project" value="TreeGrafter"/>
</dbReference>
<evidence type="ECO:0000313" key="9">
    <source>
        <dbReference type="EMBL" id="CAH1402463.1"/>
    </source>
</evidence>
<dbReference type="InterPro" id="IPR000253">
    <property type="entry name" value="FHA_dom"/>
</dbReference>
<comment type="cofactor">
    <cofactor evidence="1">
        <name>[4Fe-4S] cluster</name>
        <dbReference type="ChEBI" id="CHEBI:49883"/>
    </cofactor>
</comment>
<dbReference type="SMART" id="SM00240">
    <property type="entry name" value="FHA"/>
    <property type="match status" value="1"/>
</dbReference>
<feature type="domain" description="FHA" evidence="8">
    <location>
        <begin position="27"/>
        <end position="84"/>
    </location>
</feature>
<dbReference type="Pfam" id="PF00498">
    <property type="entry name" value="FHA"/>
    <property type="match status" value="1"/>
</dbReference>
<keyword evidence="4" id="KW-0235">DNA replication</keyword>
<organism evidence="9 10">
    <name type="scientific">Nezara viridula</name>
    <name type="common">Southern green stink bug</name>
    <name type="synonym">Cimex viridulus</name>
    <dbReference type="NCBI Taxonomy" id="85310"/>
    <lineage>
        <taxon>Eukaryota</taxon>
        <taxon>Metazoa</taxon>
        <taxon>Ecdysozoa</taxon>
        <taxon>Arthropoda</taxon>
        <taxon>Hexapoda</taxon>
        <taxon>Insecta</taxon>
        <taxon>Pterygota</taxon>
        <taxon>Neoptera</taxon>
        <taxon>Paraneoptera</taxon>
        <taxon>Hemiptera</taxon>
        <taxon>Heteroptera</taxon>
        <taxon>Panheteroptera</taxon>
        <taxon>Pentatomomorpha</taxon>
        <taxon>Pentatomoidea</taxon>
        <taxon>Pentatomidae</taxon>
        <taxon>Pentatominae</taxon>
        <taxon>Nezara</taxon>
    </lineage>
</organism>
<dbReference type="PANTHER" id="PTHR10537:SF3">
    <property type="entry name" value="DNA PRIMASE LARGE SUBUNIT"/>
    <property type="match status" value="1"/>
</dbReference>
<dbReference type="Pfam" id="PF04104">
    <property type="entry name" value="DNA_primase_lrg"/>
    <property type="match status" value="1"/>
</dbReference>
<evidence type="ECO:0000256" key="7">
    <source>
        <dbReference type="ARBA" id="ARBA00023014"/>
    </source>
</evidence>
<dbReference type="Pfam" id="PF26466">
    <property type="entry name" value="DNA_primase_lrg_N"/>
    <property type="match status" value="1"/>
</dbReference>
<dbReference type="Proteomes" id="UP001152798">
    <property type="component" value="Chromosome 5"/>
</dbReference>
<accession>A0A9P0HH66</accession>
<sequence>MAVAILKCEDPSEYFLTKTLILEDKIPQILGRALETENVSSFNGLFDVESLEICNQHCFLMCTNQKFFIEDTSINGTYLNGHKIDKNIKYEVISGDVIQLGCESFSMPEKFKFITFSVKLFTSEDADFFKVFSHKKLYGTPLQLYRETPNFECSLSILHKSVINRFEALRILDEIGNTILLTEKQIHWILSKLREKGLLDIIKLVLGTSNSYLEESNLQNADHISHFVLSIACCRNYVMKKWFLDQEKKLLFLRWKFLSKPEKNEIVSEFFSKLKEVTKHEKMEVSNTSNGLVVSSVKYYKVFFTNVSVLMANRVIYMKDGNCYVSLDDMIHVIVSDFTKYLKFNLEIIKKNLHKVWNDERITSIVLYVEKEVQFERFLFGRSNSNSSVLLKEIDSFAEQSFPLCMSELHYHLKTKSHLKNGGRFQYGLFLKGIGLSLQDSLTFWRHYFTKKMSLIEFVKYYNYHIFHLYGVIGKKADYPPQSCKKIMEAMPAFSEYHGCPFKISDEENIKFLLARHGLNDEEVKCTVAIMKNETPQLACSKYFEIKHGSPLQEIVFHPNHYFDESRTLVNSKIKNNQSQKKVSNFPSKQYEIFNTCECHNCNNDYYYFRISSRYLHSKL</sequence>
<evidence type="ECO:0000256" key="1">
    <source>
        <dbReference type="ARBA" id="ARBA00001966"/>
    </source>
</evidence>
<dbReference type="GO" id="GO:0006269">
    <property type="term" value="P:DNA replication, synthesis of primer"/>
    <property type="evidence" value="ECO:0007669"/>
    <property type="project" value="UniProtKB-KW"/>
</dbReference>
<gene>
    <name evidence="9" type="ORF">NEZAVI_LOCUS11280</name>
</gene>
<evidence type="ECO:0000256" key="5">
    <source>
        <dbReference type="ARBA" id="ARBA00022723"/>
    </source>
</evidence>
<dbReference type="PANTHER" id="PTHR10537">
    <property type="entry name" value="DNA PRIMASE LARGE SUBUNIT"/>
    <property type="match status" value="1"/>
</dbReference>
<evidence type="ECO:0000256" key="6">
    <source>
        <dbReference type="ARBA" id="ARBA00023004"/>
    </source>
</evidence>
<keyword evidence="3" id="KW-0639">Primosome</keyword>
<dbReference type="GO" id="GO:0046872">
    <property type="term" value="F:metal ion binding"/>
    <property type="evidence" value="ECO:0007669"/>
    <property type="project" value="UniProtKB-KW"/>
</dbReference>
<protein>
    <recommendedName>
        <fullName evidence="8">FHA domain-containing protein</fullName>
    </recommendedName>
</protein>
<dbReference type="GO" id="GO:0006270">
    <property type="term" value="P:DNA replication initiation"/>
    <property type="evidence" value="ECO:0007669"/>
    <property type="project" value="TreeGrafter"/>
</dbReference>
<dbReference type="AlphaFoldDB" id="A0A9P0HH66"/>
<keyword evidence="7" id="KW-0411">Iron-sulfur</keyword>
<evidence type="ECO:0000256" key="2">
    <source>
        <dbReference type="ARBA" id="ARBA00022485"/>
    </source>
</evidence>
<dbReference type="GO" id="GO:0051539">
    <property type="term" value="F:4 iron, 4 sulfur cluster binding"/>
    <property type="evidence" value="ECO:0007669"/>
    <property type="project" value="UniProtKB-KW"/>
</dbReference>
<reference evidence="9" key="1">
    <citation type="submission" date="2022-01" db="EMBL/GenBank/DDBJ databases">
        <authorList>
            <person name="King R."/>
        </authorList>
    </citation>
    <scope>NUCLEOTIDE SEQUENCE</scope>
</reference>
<keyword evidence="10" id="KW-1185">Reference proteome</keyword>
<evidence type="ECO:0000259" key="8">
    <source>
        <dbReference type="SMART" id="SM00240"/>
    </source>
</evidence>
<dbReference type="InterPro" id="IPR008984">
    <property type="entry name" value="SMAD_FHA_dom_sf"/>
</dbReference>
<evidence type="ECO:0000313" key="10">
    <source>
        <dbReference type="Proteomes" id="UP001152798"/>
    </source>
</evidence>
<dbReference type="InterPro" id="IPR058560">
    <property type="entry name" value="DNA_primase_C"/>
</dbReference>
<dbReference type="OrthoDB" id="421393at2759"/>
<evidence type="ECO:0000256" key="4">
    <source>
        <dbReference type="ARBA" id="ARBA00022705"/>
    </source>
</evidence>
<dbReference type="Gene3D" id="1.20.930.80">
    <property type="match status" value="1"/>
</dbReference>
<proteinExistence type="predicted"/>